<dbReference type="Ensembl" id="ENSOMET00000028750.1">
    <property type="protein sequence ID" value="ENSOMEP00000019504.1"/>
    <property type="gene ID" value="ENSOMEG00000021314.1"/>
</dbReference>
<dbReference type="PROSITE" id="PS01186">
    <property type="entry name" value="EGF_2"/>
    <property type="match status" value="1"/>
</dbReference>
<dbReference type="SUPFAM" id="SSF57535">
    <property type="entry name" value="Complement control module/SCR domain"/>
    <property type="match status" value="2"/>
</dbReference>
<dbReference type="Pfam" id="PF23144">
    <property type="entry name" value="Fn3_PTPRU"/>
    <property type="match status" value="1"/>
</dbReference>
<dbReference type="InterPro" id="IPR000436">
    <property type="entry name" value="Sushi_SCR_CCP_dom"/>
</dbReference>
<evidence type="ECO:0000256" key="12">
    <source>
        <dbReference type="SAM" id="Phobius"/>
    </source>
</evidence>
<evidence type="ECO:0000256" key="5">
    <source>
        <dbReference type="ARBA" id="ARBA00022737"/>
    </source>
</evidence>
<dbReference type="Gene3D" id="2.10.70.10">
    <property type="entry name" value="Complement Module, domain 1"/>
    <property type="match status" value="1"/>
</dbReference>
<dbReference type="GO" id="GO:0016020">
    <property type="term" value="C:membrane"/>
    <property type="evidence" value="ECO:0007669"/>
    <property type="project" value="UniProtKB-SubCell"/>
</dbReference>
<feature type="domain" description="EGF-like" evidence="13">
    <location>
        <begin position="17"/>
        <end position="56"/>
    </location>
</feature>
<dbReference type="PANTHER" id="PTHR24051">
    <property type="entry name" value="SUSHI DOMAIN-CONTAINING PROTEIN 1"/>
    <property type="match status" value="1"/>
</dbReference>
<dbReference type="PROSITE" id="PS50026">
    <property type="entry name" value="EGF_3"/>
    <property type="match status" value="3"/>
</dbReference>
<dbReference type="FunFam" id="2.10.25.10:FF:000038">
    <property type="entry name" value="Fibrillin 2"/>
    <property type="match status" value="1"/>
</dbReference>
<dbReference type="InterPro" id="IPR018097">
    <property type="entry name" value="EGF_Ca-bd_CS"/>
</dbReference>
<evidence type="ECO:0000256" key="11">
    <source>
        <dbReference type="PROSITE-ProRule" id="PRU00302"/>
    </source>
</evidence>
<dbReference type="Pfam" id="PF07645">
    <property type="entry name" value="EGF_CA"/>
    <property type="match status" value="2"/>
</dbReference>
<feature type="domain" description="Sushi" evidence="14">
    <location>
        <begin position="161"/>
        <end position="220"/>
    </location>
</feature>
<keyword evidence="3 12" id="KW-0812">Transmembrane</keyword>
<dbReference type="PROSITE" id="PS00010">
    <property type="entry name" value="ASX_HYDROXYL"/>
    <property type="match status" value="2"/>
</dbReference>
<feature type="domain" description="EGF-like" evidence="13">
    <location>
        <begin position="57"/>
        <end position="96"/>
    </location>
</feature>
<keyword evidence="11" id="KW-0768">Sushi</keyword>
<feature type="domain" description="EGF-like" evidence="13">
    <location>
        <begin position="109"/>
        <end position="146"/>
    </location>
</feature>
<dbReference type="SMART" id="SM00181">
    <property type="entry name" value="EGF"/>
    <property type="match status" value="3"/>
</dbReference>
<keyword evidence="5" id="KW-0677">Repeat</keyword>
<dbReference type="InterPro" id="IPR057598">
    <property type="entry name" value="Fn3_PTPRU"/>
</dbReference>
<keyword evidence="4" id="KW-0732">Signal</keyword>
<evidence type="ECO:0000256" key="2">
    <source>
        <dbReference type="ARBA" id="ARBA00022536"/>
    </source>
</evidence>
<dbReference type="AlphaFoldDB" id="A0A3B3CQZ0"/>
<organism evidence="15 16">
    <name type="scientific">Oryzias melastigma</name>
    <name type="common">Marine medaka</name>
    <dbReference type="NCBI Taxonomy" id="30732"/>
    <lineage>
        <taxon>Eukaryota</taxon>
        <taxon>Metazoa</taxon>
        <taxon>Chordata</taxon>
        <taxon>Craniata</taxon>
        <taxon>Vertebrata</taxon>
        <taxon>Euteleostomi</taxon>
        <taxon>Actinopterygii</taxon>
        <taxon>Neopterygii</taxon>
        <taxon>Teleostei</taxon>
        <taxon>Neoteleostei</taxon>
        <taxon>Acanthomorphata</taxon>
        <taxon>Ovalentaria</taxon>
        <taxon>Atherinomorphae</taxon>
        <taxon>Beloniformes</taxon>
        <taxon>Adrianichthyidae</taxon>
        <taxon>Oryziinae</taxon>
        <taxon>Oryzias</taxon>
    </lineage>
</organism>
<reference evidence="15" key="1">
    <citation type="submission" date="2025-08" db="UniProtKB">
        <authorList>
            <consortium name="Ensembl"/>
        </authorList>
    </citation>
    <scope>IDENTIFICATION</scope>
</reference>
<dbReference type="InterPro" id="IPR049883">
    <property type="entry name" value="NOTCH1_EGF-like"/>
</dbReference>
<keyword evidence="6 12" id="KW-1133">Transmembrane helix</keyword>
<dbReference type="Proteomes" id="UP000261560">
    <property type="component" value="Unplaced"/>
</dbReference>
<dbReference type="SUPFAM" id="SSF57184">
    <property type="entry name" value="Growth factor receptor domain"/>
    <property type="match status" value="1"/>
</dbReference>
<dbReference type="InterPro" id="IPR035976">
    <property type="entry name" value="Sushi/SCR/CCP_sf"/>
</dbReference>
<keyword evidence="16" id="KW-1185">Reference proteome</keyword>
<reference evidence="15" key="2">
    <citation type="submission" date="2025-09" db="UniProtKB">
        <authorList>
            <consortium name="Ensembl"/>
        </authorList>
    </citation>
    <scope>IDENTIFICATION</scope>
</reference>
<dbReference type="Gene3D" id="2.10.25.10">
    <property type="entry name" value="Laminin"/>
    <property type="match status" value="3"/>
</dbReference>
<dbReference type="SUPFAM" id="SSF57196">
    <property type="entry name" value="EGF/Laminin"/>
    <property type="match status" value="1"/>
</dbReference>
<evidence type="ECO:0000256" key="1">
    <source>
        <dbReference type="ARBA" id="ARBA00004479"/>
    </source>
</evidence>
<evidence type="ECO:0000313" key="15">
    <source>
        <dbReference type="Ensembl" id="ENSOMEP00000019504.1"/>
    </source>
</evidence>
<feature type="disulfide bond" evidence="10">
    <location>
        <begin position="24"/>
        <end position="41"/>
    </location>
</feature>
<dbReference type="InterPro" id="IPR009030">
    <property type="entry name" value="Growth_fac_rcpt_cys_sf"/>
</dbReference>
<proteinExistence type="predicted"/>
<dbReference type="Pfam" id="PF00084">
    <property type="entry name" value="Sushi"/>
    <property type="match status" value="1"/>
</dbReference>
<dbReference type="PROSITE" id="PS50923">
    <property type="entry name" value="SUSHI"/>
    <property type="match status" value="1"/>
</dbReference>
<evidence type="ECO:0000256" key="9">
    <source>
        <dbReference type="ARBA" id="ARBA00023180"/>
    </source>
</evidence>
<evidence type="ECO:0000313" key="16">
    <source>
        <dbReference type="Proteomes" id="UP000261560"/>
    </source>
</evidence>
<dbReference type="PANTHER" id="PTHR24051:SF5">
    <property type="entry name" value="SUSHI DOMAIN-CONTAINING PROTEIN 1"/>
    <property type="match status" value="1"/>
</dbReference>
<dbReference type="InterPro" id="IPR051622">
    <property type="entry name" value="R-tyr_protein_phosphatases"/>
</dbReference>
<evidence type="ECO:0000256" key="8">
    <source>
        <dbReference type="ARBA" id="ARBA00023157"/>
    </source>
</evidence>
<dbReference type="GO" id="GO:0005509">
    <property type="term" value="F:calcium ion binding"/>
    <property type="evidence" value="ECO:0007669"/>
    <property type="project" value="InterPro"/>
</dbReference>
<dbReference type="SMART" id="SM00032">
    <property type="entry name" value="CCP"/>
    <property type="match status" value="2"/>
</dbReference>
<keyword evidence="9" id="KW-0325">Glycoprotein</keyword>
<evidence type="ECO:0000256" key="7">
    <source>
        <dbReference type="ARBA" id="ARBA00023136"/>
    </source>
</evidence>
<comment type="caution">
    <text evidence="10">Lacks conserved residue(s) required for the propagation of feature annotation.</text>
</comment>
<keyword evidence="7 12" id="KW-0472">Membrane</keyword>
<sequence length="537" mass="58823">MDVALVLSGLPAGGQILLDVCASCHANATCEDKLDGSGKVCNCKYGFVGNGRTFCQDKDECQIGSSKICGQHTTCHNTFGSYFCTCLSGYRPSNNMNIFIPNDGTHCRDIDECGITGICGEGAQCRNLDGGFDCSCQTGYRVLNGYEPFNPQRDSASCQVVDCGRPASVEDTVLVSATGTTYGSEATFTCDEGFVWKTGNNKSTCEADGLWKGPSLVCEALCGPVPFLVNSEVVWHNRSVVIHRCTAGFHSWRGSNMSVCGSSGVWQRATLRCIEIKPPINDLLIYNGECLQWKAEKYEEDTEVYKVTYTGSRDYQRSFHDRGKRFVSSRADLLELCLNLYPVTNYSISVTAMSAKFTATVTTNTSLPAPPAPVVYYEEFETRVPNLRLQRWPNSLDLISSYQVFVLPVEGIMMFDCSAPASLNSSSTSPSEYITAKLDMQNAGTQINFTLGDGSFYGGFYNSPLERGKDYYIILRFVSQWKTDSKSCCVLWAKVTGTSHILRVSSLSAAAFVGGITLVILGGYSISWCARRHKFSL</sequence>
<dbReference type="CDD" id="cd00054">
    <property type="entry name" value="EGF_CA"/>
    <property type="match status" value="2"/>
</dbReference>
<evidence type="ECO:0000256" key="4">
    <source>
        <dbReference type="ARBA" id="ARBA00022729"/>
    </source>
</evidence>
<keyword evidence="8 10" id="KW-1015">Disulfide bond</keyword>
<dbReference type="InterPro" id="IPR001881">
    <property type="entry name" value="EGF-like_Ca-bd_dom"/>
</dbReference>
<evidence type="ECO:0000256" key="10">
    <source>
        <dbReference type="PROSITE-ProRule" id="PRU00076"/>
    </source>
</evidence>
<dbReference type="GeneTree" id="ENSGT00390000013892"/>
<protein>
    <submittedName>
        <fullName evidence="15">Sushi domain containing 1</fullName>
    </submittedName>
</protein>
<accession>A0A3B3CQZ0</accession>
<comment type="subcellular location">
    <subcellularLocation>
        <location evidence="1">Membrane</location>
        <topology evidence="1">Single-pass type I membrane protein</topology>
    </subcellularLocation>
</comment>
<evidence type="ECO:0000256" key="6">
    <source>
        <dbReference type="ARBA" id="ARBA00022989"/>
    </source>
</evidence>
<dbReference type="PROSITE" id="PS01187">
    <property type="entry name" value="EGF_CA"/>
    <property type="match status" value="2"/>
</dbReference>
<evidence type="ECO:0000256" key="3">
    <source>
        <dbReference type="ARBA" id="ARBA00022692"/>
    </source>
</evidence>
<dbReference type="InterPro" id="IPR000152">
    <property type="entry name" value="EGF-type_Asp/Asn_hydroxyl_site"/>
</dbReference>
<feature type="transmembrane region" description="Helical" evidence="12">
    <location>
        <begin position="509"/>
        <end position="530"/>
    </location>
</feature>
<dbReference type="SMART" id="SM00179">
    <property type="entry name" value="EGF_CA"/>
    <property type="match status" value="2"/>
</dbReference>
<dbReference type="GO" id="GO:0030855">
    <property type="term" value="P:epithelial cell differentiation"/>
    <property type="evidence" value="ECO:0007669"/>
    <property type="project" value="UniProtKB-ARBA"/>
</dbReference>
<dbReference type="CDD" id="cd00033">
    <property type="entry name" value="CCP"/>
    <property type="match status" value="1"/>
</dbReference>
<evidence type="ECO:0000259" key="14">
    <source>
        <dbReference type="PROSITE" id="PS50923"/>
    </source>
</evidence>
<dbReference type="InterPro" id="IPR000742">
    <property type="entry name" value="EGF"/>
</dbReference>
<keyword evidence="2 10" id="KW-0245">EGF-like domain</keyword>
<name>A0A3B3CQZ0_ORYME</name>
<evidence type="ECO:0000259" key="13">
    <source>
        <dbReference type="PROSITE" id="PS50026"/>
    </source>
</evidence>